<evidence type="ECO:0000313" key="2">
    <source>
        <dbReference type="EMBL" id="KGG52562.1"/>
    </source>
</evidence>
<dbReference type="VEuPathDB" id="MicrosporidiaDB:DI09_15p290"/>
<reference evidence="2 3" key="1">
    <citation type="submission" date="2014-04" db="EMBL/GenBank/DDBJ databases">
        <title>A new species of microsporidia sheds light on the evolution of extreme parasitism.</title>
        <authorList>
            <person name="Haag K.L."/>
            <person name="James T.Y."/>
            <person name="Larsson R."/>
            <person name="Schaer T.M."/>
            <person name="Refardt D."/>
            <person name="Pombert J.-F."/>
            <person name="Ebert D."/>
        </authorList>
    </citation>
    <scope>NUCLEOTIDE SEQUENCE [LARGE SCALE GENOMIC DNA]</scope>
    <source>
        <strain evidence="2 3">UGP3</strain>
        <tissue evidence="2">Spores</tissue>
    </source>
</reference>
<name>A0A098VUA8_9MICR</name>
<dbReference type="Pfam" id="PF00149">
    <property type="entry name" value="Metallophos"/>
    <property type="match status" value="1"/>
</dbReference>
<dbReference type="InterPro" id="IPR004843">
    <property type="entry name" value="Calcineurin-like_PHP"/>
</dbReference>
<protein>
    <recommendedName>
        <fullName evidence="1">Lariat debranching enzyme C-terminal domain-containing protein</fullName>
    </recommendedName>
</protein>
<dbReference type="Pfam" id="PF05011">
    <property type="entry name" value="DBR1"/>
    <property type="match status" value="1"/>
</dbReference>
<dbReference type="InterPro" id="IPR007708">
    <property type="entry name" value="DBR1_C"/>
</dbReference>
<dbReference type="GeneID" id="25258556"/>
<dbReference type="GO" id="GO:0008419">
    <property type="term" value="F:RNA lariat debranching enzyme activity"/>
    <property type="evidence" value="ECO:0007669"/>
    <property type="project" value="TreeGrafter"/>
</dbReference>
<dbReference type="EMBL" id="JMKJ01000066">
    <property type="protein sequence ID" value="KGG52562.1"/>
    <property type="molecule type" value="Genomic_DNA"/>
</dbReference>
<evidence type="ECO:0000259" key="1">
    <source>
        <dbReference type="SMART" id="SM01124"/>
    </source>
</evidence>
<dbReference type="OrthoDB" id="407609at2759"/>
<sequence>MHVAIVGCGHGKLTAIYEEIAKAEGQAPSVKVELLIICGDFQYDLSRMAAPDKYKKMEDFHLYYSGALKAPIPTLFIGGNHEAPNYLWELWHGGWVAPSIYYMGSSGVIWFGGLRIAGISGIYKSHDYLRSFSANENPPSFNNHGPPPRSPYHYRQLEIEKLSMIDTLVDVMISHDWPNRIFSYGSVPDLIRRKPHFQGDIKTDEGLGSPPLMDLLKKLKPRFWFSGHLHVKYPAIYSHQGTTPRSLQAENTRLFKASSHVFQIPEQEGPYCTRFLALDKSLPRRQFLQVFLHCECMPPVFSYDPEWISILRKTNNRLEGLMPWSEPHSCEEHVEDNAGDISTFLIPESFERIAPSFQEESQGTGNFSKGILAYLRVERFYPNPQTLNFCKLIGVPCCVYPPSSPSPSM</sequence>
<dbReference type="RefSeq" id="XP_013238989.1">
    <property type="nucleotide sequence ID" value="XM_013383535.1"/>
</dbReference>
<dbReference type="SMART" id="SM01124">
    <property type="entry name" value="DBR1"/>
    <property type="match status" value="1"/>
</dbReference>
<comment type="caution">
    <text evidence="2">The sequence shown here is derived from an EMBL/GenBank/DDBJ whole genome shotgun (WGS) entry which is preliminary data.</text>
</comment>
<dbReference type="InterPro" id="IPR029052">
    <property type="entry name" value="Metallo-depent_PP-like"/>
</dbReference>
<feature type="domain" description="Lariat debranching enzyme C-terminal" evidence="1">
    <location>
        <begin position="264"/>
        <end position="399"/>
    </location>
</feature>
<keyword evidence="3" id="KW-1185">Reference proteome</keyword>
<proteinExistence type="predicted"/>
<evidence type="ECO:0000313" key="3">
    <source>
        <dbReference type="Proteomes" id="UP000029725"/>
    </source>
</evidence>
<organism evidence="2 3">
    <name type="scientific">Mitosporidium daphniae</name>
    <dbReference type="NCBI Taxonomy" id="1485682"/>
    <lineage>
        <taxon>Eukaryota</taxon>
        <taxon>Fungi</taxon>
        <taxon>Fungi incertae sedis</taxon>
        <taxon>Microsporidia</taxon>
        <taxon>Mitosporidium</taxon>
    </lineage>
</organism>
<accession>A0A098VUA8</accession>
<dbReference type="GO" id="GO:0005634">
    <property type="term" value="C:nucleus"/>
    <property type="evidence" value="ECO:0007669"/>
    <property type="project" value="TreeGrafter"/>
</dbReference>
<dbReference type="Proteomes" id="UP000029725">
    <property type="component" value="Unassembled WGS sequence"/>
</dbReference>
<dbReference type="SUPFAM" id="SSF56300">
    <property type="entry name" value="Metallo-dependent phosphatases"/>
    <property type="match status" value="1"/>
</dbReference>
<dbReference type="GO" id="GO:0000398">
    <property type="term" value="P:mRNA splicing, via spliceosome"/>
    <property type="evidence" value="ECO:0007669"/>
    <property type="project" value="TreeGrafter"/>
</dbReference>
<dbReference type="PANTHER" id="PTHR12849:SF0">
    <property type="entry name" value="LARIAT DEBRANCHING ENZYME"/>
    <property type="match status" value="1"/>
</dbReference>
<dbReference type="AlphaFoldDB" id="A0A098VUA8"/>
<dbReference type="Gene3D" id="3.60.21.10">
    <property type="match status" value="1"/>
</dbReference>
<dbReference type="HOGENOM" id="CLU_005893_1_0_1"/>
<dbReference type="PANTHER" id="PTHR12849">
    <property type="entry name" value="RNA LARIAT DEBRANCHING ENZYME"/>
    <property type="match status" value="1"/>
</dbReference>
<gene>
    <name evidence="2" type="ORF">DI09_15p290</name>
</gene>